<comment type="caution">
    <text evidence="3">The sequence shown here is derived from an EMBL/GenBank/DDBJ whole genome shotgun (WGS) entry which is preliminary data.</text>
</comment>
<dbReference type="AlphaFoldDB" id="A0AAV2RAC0"/>
<proteinExistence type="predicted"/>
<reference evidence="3 4" key="1">
    <citation type="submission" date="2024-05" db="EMBL/GenBank/DDBJ databases">
        <authorList>
            <person name="Wallberg A."/>
        </authorList>
    </citation>
    <scope>NUCLEOTIDE SEQUENCE [LARGE SCALE GENOMIC DNA]</scope>
</reference>
<keyword evidence="2" id="KW-0732">Signal</keyword>
<evidence type="ECO:0000313" key="4">
    <source>
        <dbReference type="Proteomes" id="UP001497623"/>
    </source>
</evidence>
<organism evidence="3 4">
    <name type="scientific">Meganyctiphanes norvegica</name>
    <name type="common">Northern krill</name>
    <name type="synonym">Thysanopoda norvegica</name>
    <dbReference type="NCBI Taxonomy" id="48144"/>
    <lineage>
        <taxon>Eukaryota</taxon>
        <taxon>Metazoa</taxon>
        <taxon>Ecdysozoa</taxon>
        <taxon>Arthropoda</taxon>
        <taxon>Crustacea</taxon>
        <taxon>Multicrustacea</taxon>
        <taxon>Malacostraca</taxon>
        <taxon>Eumalacostraca</taxon>
        <taxon>Eucarida</taxon>
        <taxon>Euphausiacea</taxon>
        <taxon>Euphausiidae</taxon>
        <taxon>Meganyctiphanes</taxon>
    </lineage>
</organism>
<feature type="chain" id="PRO_5043707774" evidence="2">
    <location>
        <begin position="26"/>
        <end position="406"/>
    </location>
</feature>
<feature type="signal peptide" evidence="2">
    <location>
        <begin position="1"/>
        <end position="25"/>
    </location>
</feature>
<protein>
    <submittedName>
        <fullName evidence="3">Uncharacterized protein</fullName>
    </submittedName>
</protein>
<gene>
    <name evidence="3" type="ORF">MNOR_LOCUS22746</name>
</gene>
<evidence type="ECO:0000256" key="2">
    <source>
        <dbReference type="SAM" id="SignalP"/>
    </source>
</evidence>
<evidence type="ECO:0000256" key="1">
    <source>
        <dbReference type="SAM" id="MobiDB-lite"/>
    </source>
</evidence>
<feature type="region of interest" description="Disordered" evidence="1">
    <location>
        <begin position="340"/>
        <end position="377"/>
    </location>
</feature>
<evidence type="ECO:0000313" key="3">
    <source>
        <dbReference type="EMBL" id="CAL4121884.1"/>
    </source>
</evidence>
<name>A0AAV2RAC0_MEGNR</name>
<accession>A0AAV2RAC0</accession>
<dbReference type="EMBL" id="CAXKWB010019430">
    <property type="protein sequence ID" value="CAL4121884.1"/>
    <property type="molecule type" value="Genomic_DNA"/>
</dbReference>
<sequence length="406" mass="43766">MQNRPSSAMARLAILLTLITGSALATNLPPPVYLGEISENFVQKAVQNEDGSRLYQDEISGRGSLICRPPFSKDQILCEGLAGQGDFLCKVQPDRSAYDCQGVAGQGSFSCNRIQSADGELNFDCQGAGNFGPRGLPNFQGDISETFVQKAVQNEDGSRLYQDETSGRGNLICRPPFGKQGLLCNGLAGQGDFICNVASDRSAYNCIGTVGQGSFSCNRIQDGSADLSFTCEGTGNFGPQALPSYQGEVSEAFIQTAVQNSDGSRLYQDETSGRGSLICRPPFGKDSILCNGLAGQGDFLCKVKSDRSAYDCQGTSNQGSFSCQRIESSSGDLTFECQGSGNFASSPRAPQVYRQPPPTRSYTPQVYRQPPPTRSYTPSVLIHQASYTTPQRPRFRNYVSINQSFQ</sequence>
<keyword evidence="4" id="KW-1185">Reference proteome</keyword>
<dbReference type="Proteomes" id="UP001497623">
    <property type="component" value="Unassembled WGS sequence"/>
</dbReference>